<evidence type="ECO:0000313" key="2">
    <source>
        <dbReference type="Proteomes" id="UP000000496"/>
    </source>
</evidence>
<keyword evidence="2" id="KW-1185">Reference proteome</keyword>
<dbReference type="HOGENOM" id="CLU_3189039_0_0_0"/>
<protein>
    <submittedName>
        <fullName evidence="1">Uncharacterized protein</fullName>
    </submittedName>
</protein>
<accession>F8L3U3</accession>
<dbReference type="STRING" id="331113.SNE_A20900"/>
<organism evidence="1 2">
    <name type="scientific">Simkania negevensis (strain ATCC VR-1471 / DSM 27360 / Z)</name>
    <dbReference type="NCBI Taxonomy" id="331113"/>
    <lineage>
        <taxon>Bacteria</taxon>
        <taxon>Pseudomonadati</taxon>
        <taxon>Chlamydiota</taxon>
        <taxon>Chlamydiia</taxon>
        <taxon>Parachlamydiales</taxon>
        <taxon>Simkaniaceae</taxon>
        <taxon>Simkania</taxon>
    </lineage>
</organism>
<dbReference type="KEGG" id="sng:SNE_A20900"/>
<gene>
    <name evidence="1" type="ordered locus">SNE_A20900</name>
</gene>
<reference key="1">
    <citation type="journal article" date="2011" name="Mol. Biol. Evol.">
        <title>Unity in variety -- the pan-genome of the Chlamydiae.</title>
        <authorList>
            <person name="Collingro A."/>
            <person name="Tischler P."/>
            <person name="Weinmaier T."/>
            <person name="Penz T."/>
            <person name="Heinz E."/>
            <person name="Brunham R.C."/>
            <person name="Read T.D."/>
            <person name="Bavoil P.M."/>
            <person name="Sachse K."/>
            <person name="Kahane S."/>
            <person name="Friedman M.G."/>
            <person name="Rattei T."/>
            <person name="Myers G.S.A."/>
            <person name="Horn M."/>
        </authorList>
    </citation>
    <scope>NUCLEOTIDE SEQUENCE</scope>
    <source>
        <strain>Z</strain>
    </source>
</reference>
<name>F8L3U3_SIMNZ</name>
<proteinExistence type="predicted"/>
<dbReference type="Proteomes" id="UP000000496">
    <property type="component" value="Chromosome gsn.131"/>
</dbReference>
<reference evidence="1 2" key="2">
    <citation type="journal article" date="2011" name="Mol. Biol. Evol.">
        <title>Unity in variety--the pan-genome of the Chlamydiae.</title>
        <authorList>
            <person name="Collingro A."/>
            <person name="Tischler P."/>
            <person name="Weinmaier T."/>
            <person name="Penz T."/>
            <person name="Heinz E."/>
            <person name="Brunham R.C."/>
            <person name="Read T.D."/>
            <person name="Bavoil P.M."/>
            <person name="Sachse K."/>
            <person name="Kahane S."/>
            <person name="Friedman M.G."/>
            <person name="Rattei T."/>
            <person name="Myers G.S."/>
            <person name="Horn M."/>
        </authorList>
    </citation>
    <scope>NUCLEOTIDE SEQUENCE [LARGE SCALE GENOMIC DNA]</scope>
    <source>
        <strain evidence="2">ATCC VR-1471 / Z</strain>
    </source>
</reference>
<sequence>MDICLPHIKIFFIKDFNIFNLFFLYSKKTRWCRQITALWRSRKSNF</sequence>
<dbReference type="EMBL" id="FR872582">
    <property type="protein sequence ID" value="CCB89967.1"/>
    <property type="molecule type" value="Genomic_DNA"/>
</dbReference>
<evidence type="ECO:0000313" key="1">
    <source>
        <dbReference type="EMBL" id="CCB89967.1"/>
    </source>
</evidence>
<dbReference type="AlphaFoldDB" id="F8L3U3"/>